<keyword evidence="2" id="KW-0963">Cytoplasm</keyword>
<evidence type="ECO:0000256" key="5">
    <source>
        <dbReference type="ARBA" id="ARBA00022741"/>
    </source>
</evidence>
<feature type="coiled-coil region" evidence="11">
    <location>
        <begin position="724"/>
        <end position="763"/>
    </location>
</feature>
<evidence type="ECO:0000256" key="11">
    <source>
        <dbReference type="SAM" id="Coils"/>
    </source>
</evidence>
<dbReference type="GO" id="GO:0051231">
    <property type="term" value="P:spindle elongation"/>
    <property type="evidence" value="ECO:0007669"/>
    <property type="project" value="TreeGrafter"/>
</dbReference>
<accession>A0AAV2TMS5</accession>
<dbReference type="GO" id="GO:0005524">
    <property type="term" value="F:ATP binding"/>
    <property type="evidence" value="ECO:0007669"/>
    <property type="project" value="UniProtKB-UniRule"/>
</dbReference>
<proteinExistence type="inferred from homology"/>
<dbReference type="Pfam" id="PF00225">
    <property type="entry name" value="Kinesin"/>
    <property type="match status" value="1"/>
</dbReference>
<keyword evidence="7 11" id="KW-0175">Coiled coil</keyword>
<protein>
    <recommendedName>
        <fullName evidence="13">Kinesin motor domain-containing protein</fullName>
    </recommendedName>
</protein>
<evidence type="ECO:0000313" key="15">
    <source>
        <dbReference type="Proteomes" id="UP001497525"/>
    </source>
</evidence>
<comment type="similarity">
    <text evidence="10">Belongs to the TRAFAC class myosin-kinesin ATPase superfamily. Kinesin family.</text>
</comment>
<sequence>MAKFQHFAADKPSSVAYEVREILLHPSVDKPCQTQRVCYYDEIPLRKKVAADSFSRGRNSRTDNLPSSCGRYYQTPDWNLQMEAKQSLPSFICPRVLSFGTADGFRFSIINRNLLSEFEACDGVRVGSKELMKVYLRLRPLKPANTAPESKPALKCLDEHTVVASAPDSQKPHVRESKKTLHNFAFTRVFDSPTNQGTIFDVVASGQVQDFLRGINGLIFAYGTTSSGKTHTLQGSMGDHGMIPRALNMIFHSVKQATDLKLAPKDFSDFSALTVNDVGRILKEKDSLLKLATSVHEGSLNSESIVYSCQPGHKLSDEDPRIDTPYIGHPNLKTKSSTGRQTNLMFTFWISFAEIYNEVVFDLLDPSQCACINTAFQLSNSSRLGPNAANTTNPFSCGVQTSGSCDPTGNRLRKKPLDLRTDKNGNIFIKGLRSYPVNSVDEALRLISVGRQCQRVAATKLNQASSRSHSILTIKAVRVVDTENPCFARISSLTFCDLAGSERTEKAATGGHAARIREASNINASLLTLGRCIECLRYNQLHPDNPKIVPYRDSKLTRLFQGFFTGRGKACMIVNASPNPDLFDETLHALRFSALAKRIIVESNLVVDATVPSKNVPQRAAGNNQHHGKRPMVQKITTTRSPVTRTPATVVPKRAFPPAPASTKDLEVSSELPDGEEESTVTLEYEDGDIKETSVDAPSSVTLTSPHTPVDSGVTDLILDDYTREELMSMVKELSEQLFESKAELAEQDYKLRQEMCEALNQQMVEFERLYKESWSFQEKLMTEEWNRRIQDQAERASKRRDRGRKRCRRSQSDESSEDETSCEERSAFLEISQLDSRTQSLFHDSMAAGDAPSTAVQIHPQNLRIVDVAAVELKEAQERIADLESELADQRDVIENLSKERDGLRVDNTRLEFKLTLLPKQIEADKKIQQRNTVVDASTETDSLKLMDKSCSTSSLDTNCPPVNKSFNDTSLLEDSAVVVHLPKSIEARNVWSGGGCKYFDPYVSPEQQLRLMKSENAGNPTKTPVTVVKAKDKTAHNSDSARAMLEDEKVDRLREENQILLARLGQMRVCVQRAIQEKRDTELELTRLQNVSEINTGDRSRLSEGLQSFLEHESRLHHMETMETLRQQIYDLEEQFATKHDALLRSEEAYAQIQTERNDLSERVLAQAEELGHLHQNISTIKRHHKDELESIQRRLIREKEDSLEGLRKLLEEKLKMEHNRVLELEAHIPENDIAIQTMFDVVENDTTAVQTSVLVSPKLSDIYTQVSPARNTKSVGLQTSLESLLYPGLCSPIHAPDQRPACDLVEAGTIAQPTALHVSSDTCLANNLDVEQTMSADGRKTRNLRSTVTSKPQRVKKGRRTKKEKIPIVPKLQPISQISLLSSDSGEEISTVHKSRNKENCGAITDHCSNGNDEYSETNDEANESCTSEPVQHTRTCVEASGRRTRSTSQRTRAPKDDPAPPPRVRTRSANAGRRLPPLAESTQLIPDSFFQDELDSLIDQLDADHRRDEERPNLRQGLRKPPRRQR</sequence>
<evidence type="ECO:0000259" key="13">
    <source>
        <dbReference type="PROSITE" id="PS50067"/>
    </source>
</evidence>
<evidence type="ECO:0000256" key="6">
    <source>
        <dbReference type="ARBA" id="ARBA00022840"/>
    </source>
</evidence>
<feature type="compositionally biased region" description="Polar residues" evidence="12">
    <location>
        <begin position="1427"/>
        <end position="1438"/>
    </location>
</feature>
<dbReference type="GO" id="GO:0008574">
    <property type="term" value="F:plus-end-directed microtubule motor activity"/>
    <property type="evidence" value="ECO:0007669"/>
    <property type="project" value="TreeGrafter"/>
</dbReference>
<evidence type="ECO:0000256" key="8">
    <source>
        <dbReference type="ARBA" id="ARBA00023175"/>
    </source>
</evidence>
<comment type="caution">
    <text evidence="14">The sequence shown here is derived from an EMBL/GenBank/DDBJ whole genome shotgun (WGS) entry which is preliminary data.</text>
</comment>
<dbReference type="SUPFAM" id="SSF52540">
    <property type="entry name" value="P-loop containing nucleoside triphosphate hydrolases"/>
    <property type="match status" value="1"/>
</dbReference>
<dbReference type="PANTHER" id="PTHR47970:SF29">
    <property type="entry name" value="KINESIN FAMILY MEMBER 20B"/>
    <property type="match status" value="1"/>
</dbReference>
<feature type="domain" description="Kinesin motor" evidence="13">
    <location>
        <begin position="131"/>
        <end position="599"/>
    </location>
</feature>
<keyword evidence="4" id="KW-0493">Microtubule</keyword>
<dbReference type="InterPro" id="IPR019821">
    <property type="entry name" value="Kinesin_motor_CS"/>
</dbReference>
<comment type="subcellular location">
    <subcellularLocation>
        <location evidence="1">Cytoplasm</location>
        <location evidence="1">Cytoskeleton</location>
        <location evidence="1">Spindle</location>
    </subcellularLocation>
</comment>
<dbReference type="PROSITE" id="PS50067">
    <property type="entry name" value="KINESIN_MOTOR_2"/>
    <property type="match status" value="1"/>
</dbReference>
<feature type="region of interest" description="Disordered" evidence="12">
    <location>
        <begin position="792"/>
        <end position="825"/>
    </location>
</feature>
<dbReference type="GO" id="GO:0090307">
    <property type="term" value="P:mitotic spindle assembly"/>
    <property type="evidence" value="ECO:0007669"/>
    <property type="project" value="TreeGrafter"/>
</dbReference>
<keyword evidence="6 10" id="KW-0067">ATP-binding</keyword>
<dbReference type="GO" id="GO:0005634">
    <property type="term" value="C:nucleus"/>
    <property type="evidence" value="ECO:0007669"/>
    <property type="project" value="TreeGrafter"/>
</dbReference>
<evidence type="ECO:0000256" key="7">
    <source>
        <dbReference type="ARBA" id="ARBA00023054"/>
    </source>
</evidence>
<dbReference type="PRINTS" id="PR00380">
    <property type="entry name" value="KINESINHEAVY"/>
</dbReference>
<dbReference type="EMBL" id="CAXLJL010000378">
    <property type="protein sequence ID" value="CAL5137261.1"/>
    <property type="molecule type" value="Genomic_DNA"/>
</dbReference>
<feature type="coiled-coil region" evidence="11">
    <location>
        <begin position="1145"/>
        <end position="1230"/>
    </location>
</feature>
<feature type="region of interest" description="Disordered" evidence="12">
    <location>
        <begin position="1412"/>
        <end position="1489"/>
    </location>
</feature>
<feature type="coiled-coil region" evidence="11">
    <location>
        <begin position="867"/>
        <end position="915"/>
    </location>
</feature>
<feature type="compositionally biased region" description="Acidic residues" evidence="12">
    <location>
        <begin position="1417"/>
        <end position="1426"/>
    </location>
</feature>
<dbReference type="GO" id="GO:0005876">
    <property type="term" value="C:spindle microtubule"/>
    <property type="evidence" value="ECO:0007669"/>
    <property type="project" value="TreeGrafter"/>
</dbReference>
<dbReference type="GO" id="GO:0008017">
    <property type="term" value="F:microtubule binding"/>
    <property type="evidence" value="ECO:0007669"/>
    <property type="project" value="InterPro"/>
</dbReference>
<evidence type="ECO:0000256" key="3">
    <source>
        <dbReference type="ARBA" id="ARBA00022553"/>
    </source>
</evidence>
<dbReference type="SMART" id="SM00129">
    <property type="entry name" value="KISc"/>
    <property type="match status" value="1"/>
</dbReference>
<keyword evidence="9" id="KW-0206">Cytoskeleton</keyword>
<keyword evidence="5 10" id="KW-0547">Nucleotide-binding</keyword>
<dbReference type="GO" id="GO:0072686">
    <property type="term" value="C:mitotic spindle"/>
    <property type="evidence" value="ECO:0007669"/>
    <property type="project" value="TreeGrafter"/>
</dbReference>
<feature type="compositionally biased region" description="Basic and acidic residues" evidence="12">
    <location>
        <begin position="1506"/>
        <end position="1517"/>
    </location>
</feature>
<keyword evidence="8 10" id="KW-0505">Motor protein</keyword>
<feature type="region of interest" description="Disordered" evidence="12">
    <location>
        <begin position="1505"/>
        <end position="1530"/>
    </location>
</feature>
<evidence type="ECO:0000256" key="10">
    <source>
        <dbReference type="PROSITE-ProRule" id="PRU00283"/>
    </source>
</evidence>
<dbReference type="Gene3D" id="3.40.850.10">
    <property type="entry name" value="Kinesin motor domain"/>
    <property type="match status" value="1"/>
</dbReference>
<keyword evidence="3" id="KW-0597">Phosphoprotein</keyword>
<dbReference type="InterPro" id="IPR036961">
    <property type="entry name" value="Kinesin_motor_dom_sf"/>
</dbReference>
<dbReference type="PROSITE" id="PS00411">
    <property type="entry name" value="KINESIN_MOTOR_1"/>
    <property type="match status" value="1"/>
</dbReference>
<gene>
    <name evidence="14" type="ORF">CDAUBV1_LOCUS11588</name>
</gene>
<feature type="compositionally biased region" description="Basic residues" evidence="12">
    <location>
        <begin position="798"/>
        <end position="810"/>
    </location>
</feature>
<evidence type="ECO:0000256" key="12">
    <source>
        <dbReference type="SAM" id="MobiDB-lite"/>
    </source>
</evidence>
<dbReference type="InterPro" id="IPR001752">
    <property type="entry name" value="Kinesin_motor_dom"/>
</dbReference>
<evidence type="ECO:0000313" key="14">
    <source>
        <dbReference type="EMBL" id="CAL5137261.1"/>
    </source>
</evidence>
<organism evidence="14 15">
    <name type="scientific">Calicophoron daubneyi</name>
    <name type="common">Rumen fluke</name>
    <name type="synonym">Paramphistomum daubneyi</name>
    <dbReference type="NCBI Taxonomy" id="300641"/>
    <lineage>
        <taxon>Eukaryota</taxon>
        <taxon>Metazoa</taxon>
        <taxon>Spiralia</taxon>
        <taxon>Lophotrochozoa</taxon>
        <taxon>Platyhelminthes</taxon>
        <taxon>Trematoda</taxon>
        <taxon>Digenea</taxon>
        <taxon>Plagiorchiida</taxon>
        <taxon>Pronocephalata</taxon>
        <taxon>Paramphistomoidea</taxon>
        <taxon>Paramphistomidae</taxon>
        <taxon>Calicophoron</taxon>
    </lineage>
</organism>
<feature type="region of interest" description="Disordered" evidence="12">
    <location>
        <begin position="652"/>
        <end position="681"/>
    </location>
</feature>
<evidence type="ECO:0000256" key="4">
    <source>
        <dbReference type="ARBA" id="ARBA00022701"/>
    </source>
</evidence>
<evidence type="ECO:0000256" key="9">
    <source>
        <dbReference type="ARBA" id="ARBA00023212"/>
    </source>
</evidence>
<feature type="binding site" evidence="10">
    <location>
        <begin position="223"/>
        <end position="230"/>
    </location>
    <ligand>
        <name>ATP</name>
        <dbReference type="ChEBI" id="CHEBI:30616"/>
    </ligand>
</feature>
<dbReference type="InterPro" id="IPR027417">
    <property type="entry name" value="P-loop_NTPase"/>
</dbReference>
<dbReference type="GO" id="GO:0007018">
    <property type="term" value="P:microtubule-based movement"/>
    <property type="evidence" value="ECO:0007669"/>
    <property type="project" value="InterPro"/>
</dbReference>
<evidence type="ECO:0000256" key="2">
    <source>
        <dbReference type="ARBA" id="ARBA00022490"/>
    </source>
</evidence>
<reference evidence="14" key="1">
    <citation type="submission" date="2024-06" db="EMBL/GenBank/DDBJ databases">
        <authorList>
            <person name="Liu X."/>
            <person name="Lenzi L."/>
            <person name="Haldenby T S."/>
            <person name="Uol C."/>
        </authorList>
    </citation>
    <scope>NUCLEOTIDE SEQUENCE</scope>
</reference>
<dbReference type="InterPro" id="IPR047149">
    <property type="entry name" value="KIF11-like"/>
</dbReference>
<dbReference type="PANTHER" id="PTHR47970">
    <property type="entry name" value="KINESIN-LIKE PROTEIN KIF11"/>
    <property type="match status" value="1"/>
</dbReference>
<dbReference type="Proteomes" id="UP001497525">
    <property type="component" value="Unassembled WGS sequence"/>
</dbReference>
<feature type="compositionally biased region" description="Basic residues" evidence="12">
    <location>
        <begin position="1521"/>
        <end position="1530"/>
    </location>
</feature>
<name>A0AAV2TMS5_CALDB</name>
<evidence type="ECO:0000256" key="1">
    <source>
        <dbReference type="ARBA" id="ARBA00004186"/>
    </source>
</evidence>